<protein>
    <submittedName>
        <fullName evidence="2">ELMO/CED-12 family protein</fullName>
    </submittedName>
</protein>
<dbReference type="STRING" id="4577.A0A1D6QGX8"/>
<evidence type="ECO:0000313" key="2">
    <source>
        <dbReference type="EMBL" id="AQK57142.1"/>
    </source>
</evidence>
<dbReference type="InterPro" id="IPR050868">
    <property type="entry name" value="ELMO_domain-containing"/>
</dbReference>
<dbReference type="InterPro" id="IPR006816">
    <property type="entry name" value="ELMO_dom"/>
</dbReference>
<dbReference type="PROSITE" id="PS51335">
    <property type="entry name" value="ELMO"/>
    <property type="match status" value="1"/>
</dbReference>
<dbReference type="ExpressionAtlas" id="A0A1D6QGX8">
    <property type="expression patterns" value="baseline and differential"/>
</dbReference>
<sequence>MASKAIKRRPISAETDTTGEKQMDTALSDPVTEPLLGNTPQEEKSKTYEPITRSGFWDGTAQECLRWTHLLAAFVAQSARNIVLLDSFIIFGQLFMSCHLDVADNDVSLIMMFLETSTYLTFLLKCFGQIVLKEPDFSLAVNVLSEFGYLLARLFGCSSASKSSQNGQTLPVNLSPLQEERLRLLRQRIDVPYDCSSVKHQDALKELWKLAYPNRQLPPLKSDLWKEMGWQNSDPSTDFRAAGFMSLENLIYFARNYPDSFHRLLHKADGKRAEWEYPFAVGGVNISYMLVQMLDLQSGKMRTKAGVHFVQLLDDDGVAFDNLFCVAFQVLDSQWLARRASYMEFNEVLKSTRGQLEQELTIGGISRIQDMPSFRMLRR</sequence>
<name>A0A1D6QGX8_MAIZE</name>
<dbReference type="InParanoid" id="A0A1D6QGX8"/>
<dbReference type="FunCoup" id="A0A1D6QGX8">
    <property type="interactions" value="1103"/>
</dbReference>
<proteinExistence type="predicted"/>
<dbReference type="EMBL" id="CM000780">
    <property type="protein sequence ID" value="AQK57142.1"/>
    <property type="molecule type" value="Genomic_DNA"/>
</dbReference>
<evidence type="ECO:0000256" key="1">
    <source>
        <dbReference type="SAM" id="MobiDB-lite"/>
    </source>
</evidence>
<dbReference type="AlphaFoldDB" id="A0A1D6QGX8"/>
<reference evidence="2" key="1">
    <citation type="submission" date="2015-12" db="EMBL/GenBank/DDBJ databases">
        <title>Update maize B73 reference genome by single molecule sequencing technologies.</title>
        <authorList>
            <consortium name="Maize Genome Sequencing Project"/>
            <person name="Ware D."/>
        </authorList>
    </citation>
    <scope>NUCLEOTIDE SEQUENCE</scope>
    <source>
        <tissue evidence="2">Seedling</tissue>
    </source>
</reference>
<gene>
    <name evidence="2" type="ORF">ZEAMMB73_Zm00001d052404</name>
</gene>
<organism evidence="2">
    <name type="scientific">Zea mays</name>
    <name type="common">Maize</name>
    <dbReference type="NCBI Taxonomy" id="4577"/>
    <lineage>
        <taxon>Eukaryota</taxon>
        <taxon>Viridiplantae</taxon>
        <taxon>Streptophyta</taxon>
        <taxon>Embryophyta</taxon>
        <taxon>Tracheophyta</taxon>
        <taxon>Spermatophyta</taxon>
        <taxon>Magnoliopsida</taxon>
        <taxon>Liliopsida</taxon>
        <taxon>Poales</taxon>
        <taxon>Poaceae</taxon>
        <taxon>PACMAD clade</taxon>
        <taxon>Panicoideae</taxon>
        <taxon>Andropogonodae</taxon>
        <taxon>Andropogoneae</taxon>
        <taxon>Tripsacinae</taxon>
        <taxon>Zea</taxon>
    </lineage>
</organism>
<feature type="compositionally biased region" description="Basic residues" evidence="1">
    <location>
        <begin position="1"/>
        <end position="10"/>
    </location>
</feature>
<accession>A0A1D6QGX8</accession>
<dbReference type="IntAct" id="A0A1D6QGX8">
    <property type="interactions" value="6"/>
</dbReference>
<dbReference type="SMR" id="A0A1D6QGX8"/>
<dbReference type="Pfam" id="PF04727">
    <property type="entry name" value="ELMO_CED12"/>
    <property type="match status" value="1"/>
</dbReference>
<dbReference type="PANTHER" id="PTHR12771:SF43">
    <property type="entry name" value="OS12G0126200 PROTEIN"/>
    <property type="match status" value="1"/>
</dbReference>
<dbReference type="PANTHER" id="PTHR12771">
    <property type="entry name" value="ENGULFMENT AND CELL MOTILITY"/>
    <property type="match status" value="1"/>
</dbReference>
<feature type="region of interest" description="Disordered" evidence="1">
    <location>
        <begin position="1"/>
        <end position="47"/>
    </location>
</feature>